<gene>
    <name evidence="2" type="ORF">ROHU_002369</name>
</gene>
<sequence>MMDVVKEMPIHSAVELQGAVLGRHEEEIFATRHAVESLAAQITDLTNQLRHLQSQSPSLEPRTTSEPKINNPPCYSDKQSELGHCAQSYIDEPRTSAEPLLSPPPSHLWVLSLRN</sequence>
<dbReference type="EMBL" id="QBIY01006367">
    <property type="protein sequence ID" value="RXN37082.1"/>
    <property type="molecule type" value="Genomic_DNA"/>
</dbReference>
<evidence type="ECO:0000313" key="3">
    <source>
        <dbReference type="Proteomes" id="UP000290572"/>
    </source>
</evidence>
<name>A0A498NXT8_LABRO</name>
<organism evidence="2 3">
    <name type="scientific">Labeo rohita</name>
    <name type="common">Indian major carp</name>
    <name type="synonym">Cyprinus rohita</name>
    <dbReference type="NCBI Taxonomy" id="84645"/>
    <lineage>
        <taxon>Eukaryota</taxon>
        <taxon>Metazoa</taxon>
        <taxon>Chordata</taxon>
        <taxon>Craniata</taxon>
        <taxon>Vertebrata</taxon>
        <taxon>Euteleostomi</taxon>
        <taxon>Actinopterygii</taxon>
        <taxon>Neopterygii</taxon>
        <taxon>Teleostei</taxon>
        <taxon>Ostariophysi</taxon>
        <taxon>Cypriniformes</taxon>
        <taxon>Cyprinidae</taxon>
        <taxon>Labeoninae</taxon>
        <taxon>Labeonini</taxon>
        <taxon>Labeo</taxon>
    </lineage>
</organism>
<reference evidence="2 3" key="1">
    <citation type="submission" date="2018-03" db="EMBL/GenBank/DDBJ databases">
        <title>Draft genome sequence of Rohu Carp (Labeo rohita).</title>
        <authorList>
            <person name="Das P."/>
            <person name="Kushwaha B."/>
            <person name="Joshi C.G."/>
            <person name="Kumar D."/>
            <person name="Nagpure N.S."/>
            <person name="Sahoo L."/>
            <person name="Das S.P."/>
            <person name="Bit A."/>
            <person name="Patnaik S."/>
            <person name="Meher P.K."/>
            <person name="Jayasankar P."/>
            <person name="Koringa P.G."/>
            <person name="Patel N.V."/>
            <person name="Hinsu A.T."/>
            <person name="Kumar R."/>
            <person name="Pandey M."/>
            <person name="Agarwal S."/>
            <person name="Srivastava S."/>
            <person name="Singh M."/>
            <person name="Iquebal M.A."/>
            <person name="Jaiswal S."/>
            <person name="Angadi U.B."/>
            <person name="Kumar N."/>
            <person name="Raza M."/>
            <person name="Shah T.M."/>
            <person name="Rai A."/>
            <person name="Jena J.K."/>
        </authorList>
    </citation>
    <scope>NUCLEOTIDE SEQUENCE [LARGE SCALE GENOMIC DNA]</scope>
    <source>
        <strain evidence="2">DASCIFA01</strain>
        <tissue evidence="2">Testis</tissue>
    </source>
</reference>
<proteinExistence type="predicted"/>
<dbReference type="AlphaFoldDB" id="A0A498NXT8"/>
<protein>
    <submittedName>
        <fullName evidence="2">Arachidonate 5-lipoxygenase-like protein</fullName>
    </submittedName>
</protein>
<accession>A0A498NXT8</accession>
<dbReference type="Proteomes" id="UP000290572">
    <property type="component" value="Unassembled WGS sequence"/>
</dbReference>
<keyword evidence="3" id="KW-1185">Reference proteome</keyword>
<evidence type="ECO:0000256" key="1">
    <source>
        <dbReference type="SAM" id="MobiDB-lite"/>
    </source>
</evidence>
<feature type="compositionally biased region" description="Polar residues" evidence="1">
    <location>
        <begin position="51"/>
        <end position="68"/>
    </location>
</feature>
<evidence type="ECO:0000313" key="2">
    <source>
        <dbReference type="EMBL" id="RXN37082.1"/>
    </source>
</evidence>
<comment type="caution">
    <text evidence="2">The sequence shown here is derived from an EMBL/GenBank/DDBJ whole genome shotgun (WGS) entry which is preliminary data.</text>
</comment>
<feature type="region of interest" description="Disordered" evidence="1">
    <location>
        <begin position="51"/>
        <end position="80"/>
    </location>
</feature>